<accession>F2LXQ2</accession>
<evidence type="ECO:0000313" key="2">
    <source>
        <dbReference type="EMBL" id="AEA34293.1"/>
    </source>
</evidence>
<dbReference type="HOGENOM" id="CLU_106253_0_0_7"/>
<dbReference type="NCBIfam" id="NF004981">
    <property type="entry name" value="PRK06361.1"/>
    <property type="match status" value="1"/>
</dbReference>
<evidence type="ECO:0000313" key="3">
    <source>
        <dbReference type="Proteomes" id="UP000008139"/>
    </source>
</evidence>
<organism evidence="2 3">
    <name type="scientific">Hippea maritima (strain ATCC 700847 / DSM 10411 / MH2)</name>
    <dbReference type="NCBI Taxonomy" id="760142"/>
    <lineage>
        <taxon>Bacteria</taxon>
        <taxon>Pseudomonadati</taxon>
        <taxon>Campylobacterota</taxon>
        <taxon>Desulfurellia</taxon>
        <taxon>Desulfurellales</taxon>
        <taxon>Hippeaceae</taxon>
        <taxon>Hippea</taxon>
    </lineage>
</organism>
<reference evidence="3" key="2">
    <citation type="submission" date="2011-03" db="EMBL/GenBank/DDBJ databases">
        <title>The complete genome of Hippea maritima DSM 10411.</title>
        <authorList>
            <consortium name="US DOE Joint Genome Institute (JGI-PGF)"/>
            <person name="Lucas S."/>
            <person name="Copeland A."/>
            <person name="Lapidus A."/>
            <person name="Bruce D."/>
            <person name="Goodwin L."/>
            <person name="Pitluck S."/>
            <person name="Peters L."/>
            <person name="Kyrpides N."/>
            <person name="Mavromatis K."/>
            <person name="Pagani I."/>
            <person name="Ivanova N."/>
            <person name="Mikhailova N."/>
            <person name="Lu M."/>
            <person name="Detter J.C."/>
            <person name="Tapia R."/>
            <person name="Han C."/>
            <person name="Land M."/>
            <person name="Hauser L."/>
            <person name="Markowitz V."/>
            <person name="Cheng J.-F."/>
            <person name="Hugenholtz P."/>
            <person name="Woyke T."/>
            <person name="Wu D."/>
            <person name="Spring S."/>
            <person name="Schroeder M."/>
            <person name="Brambilla E."/>
            <person name="Klenk H.-P."/>
            <person name="Eisen J.A."/>
        </authorList>
    </citation>
    <scope>NUCLEOTIDE SEQUENCE [LARGE SCALE GENOMIC DNA]</scope>
    <source>
        <strain evidence="3">ATCC 700847 / DSM 10411 / MH2</strain>
    </source>
</reference>
<dbReference type="eggNOG" id="COG1387">
    <property type="taxonomic scope" value="Bacteria"/>
</dbReference>
<dbReference type="InterPro" id="IPR016195">
    <property type="entry name" value="Pol/histidinol_Pase-like"/>
</dbReference>
<dbReference type="STRING" id="760142.Hipma_1336"/>
<name>F2LXQ2_HIPMA</name>
<dbReference type="InterPro" id="IPR050243">
    <property type="entry name" value="PHP_phosphatase"/>
</dbReference>
<dbReference type="Pfam" id="PF02811">
    <property type="entry name" value="PHP"/>
    <property type="match status" value="1"/>
</dbReference>
<dbReference type="KEGG" id="hmr:Hipma_1336"/>
<dbReference type="Proteomes" id="UP000008139">
    <property type="component" value="Chromosome"/>
</dbReference>
<feature type="domain" description="Polymerase/histidinol phosphatase N-terminal" evidence="1">
    <location>
        <begin position="2"/>
        <end position="75"/>
    </location>
</feature>
<gene>
    <name evidence="2" type="ordered locus">Hipma_1336</name>
</gene>
<proteinExistence type="predicted"/>
<evidence type="ECO:0000259" key="1">
    <source>
        <dbReference type="SMART" id="SM00481"/>
    </source>
</evidence>
<dbReference type="EMBL" id="CP002606">
    <property type="protein sequence ID" value="AEA34293.1"/>
    <property type="molecule type" value="Genomic_DNA"/>
</dbReference>
<reference evidence="2 3" key="1">
    <citation type="journal article" date="2011" name="Stand. Genomic Sci.">
        <title>Complete genome sequence of the thermophilic sulfur-reducer Hippea maritima type strain (MH(2)).</title>
        <authorList>
            <person name="Huntemann M."/>
            <person name="Lu M."/>
            <person name="Nolan M."/>
            <person name="Lapidus A."/>
            <person name="Lucas S."/>
            <person name="Hammon N."/>
            <person name="Deshpande S."/>
            <person name="Cheng J.F."/>
            <person name="Tapia R."/>
            <person name="Han C."/>
            <person name="Goodwin L."/>
            <person name="Pitluck S."/>
            <person name="Liolios K."/>
            <person name="Pagani I."/>
            <person name="Ivanova N."/>
            <person name="Ovchinikova G."/>
            <person name="Pati A."/>
            <person name="Chen A."/>
            <person name="Palaniappan K."/>
            <person name="Land M."/>
            <person name="Hauser L."/>
            <person name="Jeffries C.D."/>
            <person name="Detter J.C."/>
            <person name="Brambilla E.M."/>
            <person name="Rohde M."/>
            <person name="Spring S."/>
            <person name="Goker M."/>
            <person name="Woyke T."/>
            <person name="Bristow J."/>
            <person name="Eisen J.A."/>
            <person name="Markowitz V."/>
            <person name="Hugenholtz P."/>
            <person name="Kyrpides N.C."/>
            <person name="Klenk H.P."/>
            <person name="Mavromatis K."/>
        </authorList>
    </citation>
    <scope>NUCLEOTIDE SEQUENCE [LARGE SCALE GENOMIC DNA]</scope>
    <source>
        <strain evidence="3">ATCC 700847 / DSM 10411 / MH2</strain>
    </source>
</reference>
<protein>
    <submittedName>
        <fullName evidence="2">PHP domain protein</fullName>
    </submittedName>
</protein>
<dbReference type="PANTHER" id="PTHR36928:SF1">
    <property type="entry name" value="PHOSPHATASE YCDX-RELATED"/>
    <property type="match status" value="1"/>
</dbReference>
<dbReference type="PANTHER" id="PTHR36928">
    <property type="entry name" value="PHOSPHATASE YCDX-RELATED"/>
    <property type="match status" value="1"/>
</dbReference>
<dbReference type="RefSeq" id="WP_013682325.1">
    <property type="nucleotide sequence ID" value="NC_015318.1"/>
</dbReference>
<dbReference type="InParanoid" id="F2LXQ2"/>
<dbReference type="SUPFAM" id="SSF89550">
    <property type="entry name" value="PHP domain-like"/>
    <property type="match status" value="1"/>
</dbReference>
<dbReference type="AlphaFoldDB" id="F2LXQ2"/>
<sequence>MIDLHTHTLFSDGELIPSELARRAKDIGYRAIAFTDHVDFSNMEFVIENVKKAVAGLEKYFGLYVFYGVEITHVPPELIKDAVLKAKELSAQVVVVHGESPVEPVAKGTNLAAIEAGCDILAHPGLINLKEAELAAEKGVYLEISARSGHSFTNGHVFRMARSAGAKYMLNTDTHSPHNLITKEFAGVVLKGCGMNDDEVSEAFLNSEEMLEKLLKRRYNEKNS</sequence>
<dbReference type="GO" id="GO:0042578">
    <property type="term" value="F:phosphoric ester hydrolase activity"/>
    <property type="evidence" value="ECO:0007669"/>
    <property type="project" value="TreeGrafter"/>
</dbReference>
<dbReference type="InterPro" id="IPR003141">
    <property type="entry name" value="Pol/His_phosphatase_N"/>
</dbReference>
<dbReference type="OrthoDB" id="9808747at2"/>
<dbReference type="GO" id="GO:0008270">
    <property type="term" value="F:zinc ion binding"/>
    <property type="evidence" value="ECO:0007669"/>
    <property type="project" value="TreeGrafter"/>
</dbReference>
<dbReference type="Gene3D" id="3.20.20.140">
    <property type="entry name" value="Metal-dependent hydrolases"/>
    <property type="match status" value="1"/>
</dbReference>
<dbReference type="CDD" id="cd07432">
    <property type="entry name" value="PHP_HisPPase"/>
    <property type="match status" value="1"/>
</dbReference>
<keyword evidence="3" id="KW-1185">Reference proteome</keyword>
<dbReference type="SMART" id="SM00481">
    <property type="entry name" value="POLIIIAc"/>
    <property type="match status" value="1"/>
</dbReference>
<dbReference type="GO" id="GO:0005829">
    <property type="term" value="C:cytosol"/>
    <property type="evidence" value="ECO:0007669"/>
    <property type="project" value="TreeGrafter"/>
</dbReference>
<dbReference type="InterPro" id="IPR004013">
    <property type="entry name" value="PHP_dom"/>
</dbReference>